<feature type="domain" description="VTT" evidence="2">
    <location>
        <begin position="253"/>
        <end position="373"/>
    </location>
</feature>
<dbReference type="InterPro" id="IPR032816">
    <property type="entry name" value="VTT_dom"/>
</dbReference>
<keyword evidence="1" id="KW-0732">Signal</keyword>
<dbReference type="EMBL" id="CAXAMM010008691">
    <property type="protein sequence ID" value="CAK9018192.1"/>
    <property type="molecule type" value="Genomic_DNA"/>
</dbReference>
<dbReference type="Proteomes" id="UP001642464">
    <property type="component" value="Unassembled WGS sequence"/>
</dbReference>
<dbReference type="InterPro" id="IPR053240">
    <property type="entry name" value="VTT_domain"/>
</dbReference>
<organism evidence="3 4">
    <name type="scientific">Durusdinium trenchii</name>
    <dbReference type="NCBI Taxonomy" id="1381693"/>
    <lineage>
        <taxon>Eukaryota</taxon>
        <taxon>Sar</taxon>
        <taxon>Alveolata</taxon>
        <taxon>Dinophyceae</taxon>
        <taxon>Suessiales</taxon>
        <taxon>Symbiodiniaceae</taxon>
        <taxon>Durusdinium</taxon>
    </lineage>
</organism>
<protein>
    <recommendedName>
        <fullName evidence="2">VTT domain-containing protein</fullName>
    </recommendedName>
</protein>
<dbReference type="PANTHER" id="PTHR46826:SF1">
    <property type="entry name" value="TVP38_TMEM64 FAMILY MEMBRANE PROTEIN YDJX"/>
    <property type="match status" value="1"/>
</dbReference>
<evidence type="ECO:0000313" key="4">
    <source>
        <dbReference type="Proteomes" id="UP001642464"/>
    </source>
</evidence>
<sequence length="440" mass="48030">MRRRRWALTFPLLPLGACWLGTRWPTIATAREAREARGLGGAHVRRAGPRASSVDASSPVETVGRWFNQTWEFFDALEIWNAPSLQEDKRPEAVELASLVEQMLTLTNGTKPASSADATAAAKDKKSKKEVARILDLLPAATLAYYRMRFTSVFEKPQVKRGLSSTVVYANLALLAVFARVVAPRLLAADNLDEFFEAVEPLGVPDRASLMGILQSIADYDTALKITLYIAAFIVEKLLMLTEFLPIQIALKTLAPIIFGGLVQGALASATTETIAACCNFIIGRNFFKDKLEGFSVFGSEPLGKALWFNKLQKAAKEDGARLSLLLRLSPVLPIPFDSYWYLLGALPVELWDFAAAHFAGCLKTAFLDASFGMLLLTSVGNDGSVVQSQAQQIVLVESVAFAIVAVLVSTVATRLINELLGLDEEEPQEPPPKVAKRCD</sequence>
<dbReference type="PANTHER" id="PTHR46826">
    <property type="match status" value="1"/>
</dbReference>
<feature type="signal peptide" evidence="1">
    <location>
        <begin position="1"/>
        <end position="29"/>
    </location>
</feature>
<name>A0ABP0JUR6_9DINO</name>
<evidence type="ECO:0000256" key="1">
    <source>
        <dbReference type="SAM" id="SignalP"/>
    </source>
</evidence>
<comment type="caution">
    <text evidence="3">The sequence shown here is derived from an EMBL/GenBank/DDBJ whole genome shotgun (WGS) entry which is preliminary data.</text>
</comment>
<keyword evidence="4" id="KW-1185">Reference proteome</keyword>
<feature type="chain" id="PRO_5045666104" description="VTT domain-containing protein" evidence="1">
    <location>
        <begin position="30"/>
        <end position="440"/>
    </location>
</feature>
<gene>
    <name evidence="3" type="ORF">SCF082_LOCUS13975</name>
</gene>
<dbReference type="Pfam" id="PF09335">
    <property type="entry name" value="VTT_dom"/>
    <property type="match status" value="1"/>
</dbReference>
<evidence type="ECO:0000313" key="3">
    <source>
        <dbReference type="EMBL" id="CAK9018192.1"/>
    </source>
</evidence>
<reference evidence="3 4" key="1">
    <citation type="submission" date="2024-02" db="EMBL/GenBank/DDBJ databases">
        <authorList>
            <person name="Chen Y."/>
            <person name="Shah S."/>
            <person name="Dougan E. K."/>
            <person name="Thang M."/>
            <person name="Chan C."/>
        </authorList>
    </citation>
    <scope>NUCLEOTIDE SEQUENCE [LARGE SCALE GENOMIC DNA]</scope>
</reference>
<proteinExistence type="predicted"/>
<evidence type="ECO:0000259" key="2">
    <source>
        <dbReference type="Pfam" id="PF09335"/>
    </source>
</evidence>
<accession>A0ABP0JUR6</accession>